<evidence type="ECO:0000313" key="2">
    <source>
        <dbReference type="Proteomes" id="UP000475862"/>
    </source>
</evidence>
<evidence type="ECO:0000313" key="1">
    <source>
        <dbReference type="EMBL" id="KAE9542945.1"/>
    </source>
</evidence>
<dbReference type="EMBL" id="VYZN01000009">
    <property type="protein sequence ID" value="KAE9542945.1"/>
    <property type="molecule type" value="Genomic_DNA"/>
</dbReference>
<proteinExistence type="predicted"/>
<name>A0A6G0U1H2_APHGL</name>
<protein>
    <submittedName>
        <fullName evidence="1">Uncharacterized protein</fullName>
    </submittedName>
</protein>
<dbReference type="AlphaFoldDB" id="A0A6G0U1H2"/>
<keyword evidence="2" id="KW-1185">Reference proteome</keyword>
<gene>
    <name evidence="1" type="ORF">AGLY_002856</name>
</gene>
<dbReference type="Proteomes" id="UP000475862">
    <property type="component" value="Unassembled WGS sequence"/>
</dbReference>
<comment type="caution">
    <text evidence="1">The sequence shown here is derived from an EMBL/GenBank/DDBJ whole genome shotgun (WGS) entry which is preliminary data.</text>
</comment>
<accession>A0A6G0U1H2</accession>
<organism evidence="1 2">
    <name type="scientific">Aphis glycines</name>
    <name type="common">Soybean aphid</name>
    <dbReference type="NCBI Taxonomy" id="307491"/>
    <lineage>
        <taxon>Eukaryota</taxon>
        <taxon>Metazoa</taxon>
        <taxon>Ecdysozoa</taxon>
        <taxon>Arthropoda</taxon>
        <taxon>Hexapoda</taxon>
        <taxon>Insecta</taxon>
        <taxon>Pterygota</taxon>
        <taxon>Neoptera</taxon>
        <taxon>Paraneoptera</taxon>
        <taxon>Hemiptera</taxon>
        <taxon>Sternorrhyncha</taxon>
        <taxon>Aphidomorpha</taxon>
        <taxon>Aphidoidea</taxon>
        <taxon>Aphididae</taxon>
        <taxon>Aphidini</taxon>
        <taxon>Aphis</taxon>
        <taxon>Aphis</taxon>
    </lineage>
</organism>
<sequence>MNMTCLIVPAHPFADHIRVYRDYDTFHPNAAALDAAHKKSLHMFYLWWRLRLAVAVFELSILLYRGGLLNPNGFPFLRQYATGLNKSNSKIESHRVFLGFKFVGNCNNLNCRYTINIKFQSNELKTVKVQNGRYNALCTATPPRKSHTHPSERVSHNTNLRISRVVTIIIKNNVVVIFYAMYMITTKLEINGRTLFKTKTLEKPLCVVLRVIIEVAEIFTPFENYITRTIVILRIPILFFQRYVEFTGNKS</sequence>
<reference evidence="1 2" key="1">
    <citation type="submission" date="2019-08" db="EMBL/GenBank/DDBJ databases">
        <title>The genome of the soybean aphid Biotype 1, its phylome, world population structure and adaptation to the North American continent.</title>
        <authorList>
            <person name="Giordano R."/>
            <person name="Donthu R.K."/>
            <person name="Hernandez A.G."/>
            <person name="Wright C.L."/>
            <person name="Zimin A.V."/>
        </authorList>
    </citation>
    <scope>NUCLEOTIDE SEQUENCE [LARGE SCALE GENOMIC DNA]</scope>
    <source>
        <tissue evidence="1">Whole aphids</tissue>
    </source>
</reference>